<dbReference type="GO" id="GO:0004674">
    <property type="term" value="F:protein serine/threonine kinase activity"/>
    <property type="evidence" value="ECO:0007669"/>
    <property type="project" value="UniProtKB-KW"/>
</dbReference>
<dbReference type="Proteomes" id="UP000693970">
    <property type="component" value="Unassembled WGS sequence"/>
</dbReference>
<dbReference type="CDD" id="cd00180">
    <property type="entry name" value="PKc"/>
    <property type="match status" value="1"/>
</dbReference>
<name>A0A9K3KHI5_9STRA</name>
<dbReference type="PROSITE" id="PS50011">
    <property type="entry name" value="PROTEIN_KINASE_DOM"/>
    <property type="match status" value="1"/>
</dbReference>
<dbReference type="PANTHER" id="PTHR24361">
    <property type="entry name" value="MITOGEN-ACTIVATED KINASE KINASE KINASE"/>
    <property type="match status" value="1"/>
</dbReference>
<feature type="domain" description="Protein kinase" evidence="1">
    <location>
        <begin position="249"/>
        <end position="553"/>
    </location>
</feature>
<evidence type="ECO:0000313" key="3">
    <source>
        <dbReference type="Proteomes" id="UP000693970"/>
    </source>
</evidence>
<dbReference type="OrthoDB" id="541276at2759"/>
<evidence type="ECO:0000313" key="2">
    <source>
        <dbReference type="EMBL" id="KAG7343306.1"/>
    </source>
</evidence>
<keyword evidence="2" id="KW-0418">Kinase</keyword>
<keyword evidence="2" id="KW-0723">Serine/threonine-protein kinase</keyword>
<organism evidence="2 3">
    <name type="scientific">Nitzschia inconspicua</name>
    <dbReference type="NCBI Taxonomy" id="303405"/>
    <lineage>
        <taxon>Eukaryota</taxon>
        <taxon>Sar</taxon>
        <taxon>Stramenopiles</taxon>
        <taxon>Ochrophyta</taxon>
        <taxon>Bacillariophyta</taxon>
        <taxon>Bacillariophyceae</taxon>
        <taxon>Bacillariophycidae</taxon>
        <taxon>Bacillariales</taxon>
        <taxon>Bacillariaceae</taxon>
        <taxon>Nitzschia</taxon>
    </lineage>
</organism>
<dbReference type="GO" id="GO:0005737">
    <property type="term" value="C:cytoplasm"/>
    <property type="evidence" value="ECO:0007669"/>
    <property type="project" value="TreeGrafter"/>
</dbReference>
<dbReference type="EMBL" id="JAGRRH010000024">
    <property type="protein sequence ID" value="KAG7343306.1"/>
    <property type="molecule type" value="Genomic_DNA"/>
</dbReference>
<keyword evidence="2" id="KW-0808">Transferase</keyword>
<protein>
    <submittedName>
        <fullName evidence="2">Serine/threonine protein kinase</fullName>
    </submittedName>
</protein>
<dbReference type="InterPro" id="IPR008271">
    <property type="entry name" value="Ser/Thr_kinase_AS"/>
</dbReference>
<proteinExistence type="predicted"/>
<dbReference type="PROSITE" id="PS00108">
    <property type="entry name" value="PROTEIN_KINASE_ST"/>
    <property type="match status" value="1"/>
</dbReference>
<dbReference type="AlphaFoldDB" id="A0A9K3KHI5"/>
<sequence>MPVVRFFHQIRESYRIRIHPMAAQGRAQPPVDEGDFEQLANVVEGIANAVVPVLSPIESLIDIRVVSLAPPDSKPAIFADWVAEHCNLCQIDTAIHFRAFNIHTNIDGFTVVLTLDLTSQLGAEQASDFFLHICSRIDPFVSNTNYSILAFGDNHPIVDLICERLLVLGANEVIPAHYIVSDPDEVALFRAVTAWRDLFGAQIIHLWEQMAIPQRVFIAQAQNPQVVYQIFTKDEFVPVELRANGVVRGHLFQGYALRRYGSVFLAPSEDEVEIVAIKRLFTGIARRLLEVGHQENPWREVYRLQTLGDDVHVPRLMDGHALDDGQNLFIITRFANEGSLDQHLKSPRPFETVKDWFDQMVEILRYLEEHNISHRDIKPANILVHDGRLLLTDFAMSFVIPMGGIVLHPHVFGTPAFMPPEHFLGGAYVALQYDLWSIGCCWLCLLTGLPYIYECPSRESFLYSYVLDAGLLSTNPHNANAVAFEGWIVDRILEAVAELDMVALLTWEEIHDDMVVYRERIERLPHDVLELFENLLALDPQTRWNTLHVMAWLAR</sequence>
<reference evidence="2" key="2">
    <citation type="submission" date="2021-04" db="EMBL/GenBank/DDBJ databases">
        <authorList>
            <person name="Podell S."/>
        </authorList>
    </citation>
    <scope>NUCLEOTIDE SEQUENCE</scope>
    <source>
        <strain evidence="2">Hildebrandi</strain>
    </source>
</reference>
<reference evidence="2" key="1">
    <citation type="journal article" date="2021" name="Sci. Rep.">
        <title>Diploid genomic architecture of Nitzschia inconspicua, an elite biomass production diatom.</title>
        <authorList>
            <person name="Oliver A."/>
            <person name="Podell S."/>
            <person name="Pinowska A."/>
            <person name="Traller J.C."/>
            <person name="Smith S.R."/>
            <person name="McClure R."/>
            <person name="Beliaev A."/>
            <person name="Bohutskyi P."/>
            <person name="Hill E.A."/>
            <person name="Rabines A."/>
            <person name="Zheng H."/>
            <person name="Allen L.Z."/>
            <person name="Kuo A."/>
            <person name="Grigoriev I.V."/>
            <person name="Allen A.E."/>
            <person name="Hazlebeck D."/>
            <person name="Allen E.E."/>
        </authorList>
    </citation>
    <scope>NUCLEOTIDE SEQUENCE</scope>
    <source>
        <strain evidence="2">Hildebrandi</strain>
    </source>
</reference>
<keyword evidence="3" id="KW-1185">Reference proteome</keyword>
<dbReference type="Pfam" id="PF00069">
    <property type="entry name" value="Pkinase"/>
    <property type="match status" value="1"/>
</dbReference>
<gene>
    <name evidence="2" type="ORF">IV203_021251</name>
</gene>
<dbReference type="InterPro" id="IPR053235">
    <property type="entry name" value="Ser_Thr_kinase"/>
</dbReference>
<dbReference type="InterPro" id="IPR000719">
    <property type="entry name" value="Prot_kinase_dom"/>
</dbReference>
<dbReference type="SMART" id="SM00220">
    <property type="entry name" value="S_TKc"/>
    <property type="match status" value="1"/>
</dbReference>
<accession>A0A9K3KHI5</accession>
<comment type="caution">
    <text evidence="2">The sequence shown here is derived from an EMBL/GenBank/DDBJ whole genome shotgun (WGS) entry which is preliminary data.</text>
</comment>
<dbReference type="GO" id="GO:0005524">
    <property type="term" value="F:ATP binding"/>
    <property type="evidence" value="ECO:0007669"/>
    <property type="project" value="InterPro"/>
</dbReference>
<evidence type="ECO:0000259" key="1">
    <source>
        <dbReference type="PROSITE" id="PS50011"/>
    </source>
</evidence>